<dbReference type="EMBL" id="WVTB01000012">
    <property type="protein sequence ID" value="KAF3810377.1"/>
    <property type="molecule type" value="Genomic_DNA"/>
</dbReference>
<feature type="region of interest" description="Disordered" evidence="1">
    <location>
        <begin position="33"/>
        <end position="53"/>
    </location>
</feature>
<evidence type="ECO:0000256" key="1">
    <source>
        <dbReference type="SAM" id="MobiDB-lite"/>
    </source>
</evidence>
<accession>A0A8H4FQ61</accession>
<name>A0A8H4FQ61_COLGL</name>
<comment type="caution">
    <text evidence="2">The sequence shown here is derived from an EMBL/GenBank/DDBJ whole genome shotgun (WGS) entry which is preliminary data.</text>
</comment>
<protein>
    <recommendedName>
        <fullName evidence="4">DUF4419 domain-containing protein</fullName>
    </recommendedName>
</protein>
<sequence>MPVTIQIADHPARTWSQPRATTADDVLRKACPRNGDEAYDWSPEPTPRDPRRRLPKRNVIQSSFSSEYLRKTHITPSQNGFLWAVYHAYSNHHHLHIRPEDIWFAILTQLSFYINANSESLRSLFVEHEGRKKLEIRLSTSTMASTDFGGLAQRFSEMISSNVKDEELHDWIMPSFTTTSDSDHVVASILFMGAMQNYFSYEATLMCGLPSVTLQGEATDYKDILDRLDKIEEFGDEAKQFVKLMRPILEHMIMSFDTPDSPQVEMFWNRIATFHHGGSGGDHVSGWLGIFSFWKASGQTLAGSSDDWRPRIVDGIPRVKVLMSEFAAGTASVPLIVREPGTTHHCTMSAGSIGIQAARDGSGENFDDGLEDYYGMRAGRGENSYGIWLRDLHAGHVGSRTREEGPSQFSDLTKIRSLTGWVMWEDMSDGDGVPESGTVDRPGRQRRR</sequence>
<dbReference type="AlphaFoldDB" id="A0A8H4FQ61"/>
<evidence type="ECO:0008006" key="4">
    <source>
        <dbReference type="Google" id="ProtNLM"/>
    </source>
</evidence>
<feature type="region of interest" description="Disordered" evidence="1">
    <location>
        <begin position="426"/>
        <end position="448"/>
    </location>
</feature>
<reference evidence="2" key="2">
    <citation type="submission" date="2020-03" db="EMBL/GenBank/DDBJ databases">
        <authorList>
            <person name="Fu F.-F."/>
            <person name="Chen J."/>
        </authorList>
    </citation>
    <scope>NUCLEOTIDE SEQUENCE</scope>
    <source>
        <strain evidence="2">Lc1</strain>
    </source>
</reference>
<organism evidence="2 3">
    <name type="scientific">Colletotrichum gloeosporioides</name>
    <name type="common">Anthracnose fungus</name>
    <name type="synonym">Glomerella cingulata</name>
    <dbReference type="NCBI Taxonomy" id="474922"/>
    <lineage>
        <taxon>Eukaryota</taxon>
        <taxon>Fungi</taxon>
        <taxon>Dikarya</taxon>
        <taxon>Ascomycota</taxon>
        <taxon>Pezizomycotina</taxon>
        <taxon>Sordariomycetes</taxon>
        <taxon>Hypocreomycetidae</taxon>
        <taxon>Glomerellales</taxon>
        <taxon>Glomerellaceae</taxon>
        <taxon>Colletotrichum</taxon>
        <taxon>Colletotrichum gloeosporioides species complex</taxon>
    </lineage>
</organism>
<dbReference type="Proteomes" id="UP000613401">
    <property type="component" value="Unassembled WGS sequence"/>
</dbReference>
<proteinExistence type="predicted"/>
<dbReference type="PANTHER" id="PTHR31252">
    <property type="entry name" value="DUF4419 DOMAIN-CONTAINING PROTEIN"/>
    <property type="match status" value="1"/>
</dbReference>
<dbReference type="InterPro" id="IPR025533">
    <property type="entry name" value="DUF4419"/>
</dbReference>
<keyword evidence="3" id="KW-1185">Reference proteome</keyword>
<reference evidence="2" key="1">
    <citation type="journal article" date="2020" name="Phytopathology">
        <title>Genome sequence and comparative analysis of Colletotrichum gloeosporioides isolated from Liriodendron leaves.</title>
        <authorList>
            <person name="Fu F.F."/>
            <person name="Hao Z."/>
            <person name="Wang P."/>
            <person name="Lu Y."/>
            <person name="Xue L.J."/>
            <person name="Wei G."/>
            <person name="Tian Y."/>
            <person name="Baishi H."/>
            <person name="Xu H."/>
            <person name="Shi J."/>
            <person name="Cheng T."/>
            <person name="Wang G."/>
            <person name="Yi Y."/>
            <person name="Chen J."/>
        </authorList>
    </citation>
    <scope>NUCLEOTIDE SEQUENCE</scope>
    <source>
        <strain evidence="2">Lc1</strain>
    </source>
</reference>
<evidence type="ECO:0000313" key="2">
    <source>
        <dbReference type="EMBL" id="KAF3810377.1"/>
    </source>
</evidence>
<evidence type="ECO:0000313" key="3">
    <source>
        <dbReference type="Proteomes" id="UP000613401"/>
    </source>
</evidence>
<dbReference type="PANTHER" id="PTHR31252:SF11">
    <property type="entry name" value="DUF4419 DOMAIN-CONTAINING PROTEIN"/>
    <property type="match status" value="1"/>
</dbReference>
<dbReference type="GeneID" id="69007595"/>
<dbReference type="Pfam" id="PF14388">
    <property type="entry name" value="DUF4419"/>
    <property type="match status" value="1"/>
</dbReference>
<dbReference type="RefSeq" id="XP_045269536.1">
    <property type="nucleotide sequence ID" value="XM_045400561.1"/>
</dbReference>
<gene>
    <name evidence="2" type="ORF">GCG54_00000423</name>
</gene>